<keyword evidence="4" id="KW-0676">Redox-active center</keyword>
<dbReference type="EMBL" id="FQUT01000002">
    <property type="protein sequence ID" value="SHE96704.1"/>
    <property type="molecule type" value="Genomic_DNA"/>
</dbReference>
<dbReference type="Proteomes" id="UP000184518">
    <property type="component" value="Unassembled WGS sequence"/>
</dbReference>
<name>A0A1M4XSY2_9FLAO</name>
<dbReference type="STRING" id="1416778.SAMN05443633_102419"/>
<dbReference type="CDD" id="cd02966">
    <property type="entry name" value="TlpA_like_family"/>
    <property type="match status" value="1"/>
</dbReference>
<evidence type="ECO:0000256" key="3">
    <source>
        <dbReference type="ARBA" id="ARBA00023157"/>
    </source>
</evidence>
<dbReference type="Pfam" id="PF08534">
    <property type="entry name" value="Redoxin"/>
    <property type="match status" value="1"/>
</dbReference>
<protein>
    <submittedName>
        <fullName evidence="6">Thiol-disulfide isomerase or thioredoxin</fullName>
    </submittedName>
</protein>
<reference evidence="7" key="1">
    <citation type="submission" date="2016-11" db="EMBL/GenBank/DDBJ databases">
        <authorList>
            <person name="Varghese N."/>
            <person name="Submissions S."/>
        </authorList>
    </citation>
    <scope>NUCLEOTIDE SEQUENCE [LARGE SCALE GENOMIC DNA]</scope>
    <source>
        <strain evidence="7">DSM 27619</strain>
    </source>
</reference>
<evidence type="ECO:0000256" key="1">
    <source>
        <dbReference type="ARBA" id="ARBA00004196"/>
    </source>
</evidence>
<dbReference type="GO" id="GO:0016853">
    <property type="term" value="F:isomerase activity"/>
    <property type="evidence" value="ECO:0007669"/>
    <property type="project" value="UniProtKB-KW"/>
</dbReference>
<feature type="domain" description="Thioredoxin" evidence="5">
    <location>
        <begin position="242"/>
        <end position="380"/>
    </location>
</feature>
<dbReference type="PROSITE" id="PS51352">
    <property type="entry name" value="THIOREDOXIN_2"/>
    <property type="match status" value="1"/>
</dbReference>
<keyword evidence="2" id="KW-0201">Cytochrome c-type biogenesis</keyword>
<comment type="subcellular location">
    <subcellularLocation>
        <location evidence="1">Cell envelope</location>
    </subcellularLocation>
</comment>
<dbReference type="GO" id="GO:0017004">
    <property type="term" value="P:cytochrome complex assembly"/>
    <property type="evidence" value="ECO:0007669"/>
    <property type="project" value="UniProtKB-KW"/>
</dbReference>
<evidence type="ECO:0000259" key="5">
    <source>
        <dbReference type="PROSITE" id="PS51352"/>
    </source>
</evidence>
<organism evidence="6 7">
    <name type="scientific">Chryseobacterium arachidis</name>
    <dbReference type="NCBI Taxonomy" id="1416778"/>
    <lineage>
        <taxon>Bacteria</taxon>
        <taxon>Pseudomonadati</taxon>
        <taxon>Bacteroidota</taxon>
        <taxon>Flavobacteriia</taxon>
        <taxon>Flavobacteriales</taxon>
        <taxon>Weeksellaceae</taxon>
        <taxon>Chryseobacterium group</taxon>
        <taxon>Chryseobacterium</taxon>
    </lineage>
</organism>
<dbReference type="InterPro" id="IPR036249">
    <property type="entry name" value="Thioredoxin-like_sf"/>
</dbReference>
<keyword evidence="6" id="KW-0413">Isomerase</keyword>
<accession>A0A1M4XSY2</accession>
<dbReference type="GO" id="GO:0016491">
    <property type="term" value="F:oxidoreductase activity"/>
    <property type="evidence" value="ECO:0007669"/>
    <property type="project" value="InterPro"/>
</dbReference>
<dbReference type="PANTHER" id="PTHR42852">
    <property type="entry name" value="THIOL:DISULFIDE INTERCHANGE PROTEIN DSBE"/>
    <property type="match status" value="1"/>
</dbReference>
<dbReference type="AlphaFoldDB" id="A0A1M4XSY2"/>
<dbReference type="GO" id="GO:0030313">
    <property type="term" value="C:cell envelope"/>
    <property type="evidence" value="ECO:0007669"/>
    <property type="project" value="UniProtKB-SubCell"/>
</dbReference>
<dbReference type="Gene3D" id="3.40.30.10">
    <property type="entry name" value="Glutaredoxin"/>
    <property type="match status" value="1"/>
</dbReference>
<dbReference type="PANTHER" id="PTHR42852:SF6">
    <property type="entry name" value="THIOL:DISULFIDE INTERCHANGE PROTEIN DSBE"/>
    <property type="match status" value="1"/>
</dbReference>
<evidence type="ECO:0000256" key="4">
    <source>
        <dbReference type="ARBA" id="ARBA00023284"/>
    </source>
</evidence>
<dbReference type="InterPro" id="IPR050553">
    <property type="entry name" value="Thioredoxin_ResA/DsbE_sf"/>
</dbReference>
<proteinExistence type="predicted"/>
<sequence>MLAYTLQNIFMKKLHYVLLIFISNFIYSQNNFEIDLISDPYINDSLILGAPMTRKGFGDLYTFDIKPNKNISKFGSDHSLYFIKVQKENRINGFIEYPQPVAFVYLDKKNKSALGTKIFFLEKGKYKIDLPQDINFFDFTIDTPTNKEYRVLQKALEKFYVKSNNPYQQDSLVSLDKKQEFLAQYIKQNPNSYVALWEIVNDYTMYNYHPDYLKNMNLFSAKFKQNKLYKGVESHLKAEQSTSIGQKIPDIYFDKQNKLTYEDFKKHKLTFIDYWSTTCAPCIKGMPEIVNLYHDYKDKNVNFITITDESTTKRMELATSILKKNNADWTNFFDVNKDFQKKLNATGYPLHLIIDENGKIIARIRNNIEEARSIIKEYLQ</sequence>
<keyword evidence="7" id="KW-1185">Reference proteome</keyword>
<dbReference type="SUPFAM" id="SSF52833">
    <property type="entry name" value="Thioredoxin-like"/>
    <property type="match status" value="1"/>
</dbReference>
<keyword evidence="3" id="KW-1015">Disulfide bond</keyword>
<evidence type="ECO:0000256" key="2">
    <source>
        <dbReference type="ARBA" id="ARBA00022748"/>
    </source>
</evidence>
<evidence type="ECO:0000313" key="6">
    <source>
        <dbReference type="EMBL" id="SHE96704.1"/>
    </source>
</evidence>
<evidence type="ECO:0000313" key="7">
    <source>
        <dbReference type="Proteomes" id="UP000184518"/>
    </source>
</evidence>
<dbReference type="InterPro" id="IPR013740">
    <property type="entry name" value="Redoxin"/>
</dbReference>
<gene>
    <name evidence="6" type="ORF">SAMN05443633_102419</name>
</gene>
<dbReference type="InterPro" id="IPR013766">
    <property type="entry name" value="Thioredoxin_domain"/>
</dbReference>